<organism evidence="2 3">
    <name type="scientific">Dibothriocephalus latus</name>
    <name type="common">Fish tapeworm</name>
    <name type="synonym">Diphyllobothrium latum</name>
    <dbReference type="NCBI Taxonomy" id="60516"/>
    <lineage>
        <taxon>Eukaryota</taxon>
        <taxon>Metazoa</taxon>
        <taxon>Spiralia</taxon>
        <taxon>Lophotrochozoa</taxon>
        <taxon>Platyhelminthes</taxon>
        <taxon>Cestoda</taxon>
        <taxon>Eucestoda</taxon>
        <taxon>Diphyllobothriidea</taxon>
        <taxon>Diphyllobothriidae</taxon>
        <taxon>Dibothriocephalus</taxon>
    </lineage>
</organism>
<protein>
    <submittedName>
        <fullName evidence="2">Uncharacterized protein</fullName>
    </submittedName>
</protein>
<gene>
    <name evidence="2" type="ORF">DILT_LOCUS3708</name>
</gene>
<keyword evidence="1" id="KW-0812">Transmembrane</keyword>
<keyword evidence="3" id="KW-1185">Reference proteome</keyword>
<keyword evidence="1" id="KW-0472">Membrane</keyword>
<reference evidence="2 3" key="1">
    <citation type="submission" date="2018-11" db="EMBL/GenBank/DDBJ databases">
        <authorList>
            <consortium name="Pathogen Informatics"/>
        </authorList>
    </citation>
    <scope>NUCLEOTIDE SEQUENCE [LARGE SCALE GENOMIC DNA]</scope>
</reference>
<keyword evidence="1" id="KW-1133">Transmembrane helix</keyword>
<evidence type="ECO:0000313" key="3">
    <source>
        <dbReference type="Proteomes" id="UP000281553"/>
    </source>
</evidence>
<evidence type="ECO:0000313" key="2">
    <source>
        <dbReference type="EMBL" id="VDK85409.1"/>
    </source>
</evidence>
<dbReference type="Proteomes" id="UP000281553">
    <property type="component" value="Unassembled WGS sequence"/>
</dbReference>
<name>A0A3P6TPU5_DIBLA</name>
<feature type="transmembrane region" description="Helical" evidence="1">
    <location>
        <begin position="173"/>
        <end position="191"/>
    </location>
</feature>
<evidence type="ECO:0000256" key="1">
    <source>
        <dbReference type="SAM" id="Phobius"/>
    </source>
</evidence>
<dbReference type="OrthoDB" id="6241209at2759"/>
<feature type="transmembrane region" description="Helical" evidence="1">
    <location>
        <begin position="131"/>
        <end position="153"/>
    </location>
</feature>
<sequence>MGKAPEPPPSSHEDNDLLGETSEELQQALQYRDDVITAGGLDSKDKWAPATLDGASLLFSRYALRNTPLIRLWDCIFLELVPCPLFLIPFYCTVGSNFPSSIAASPSKDSESTFMKCDEGRLANYVRSLRSMTGGIAILSGSAASLLCIPGIFNSFTKSNQLTVWQTPEMAKVLFHLGVIGLRNYVAGFFVRESVSRYSRKCQSREVLEKN</sequence>
<accession>A0A3P6TPU5</accession>
<dbReference type="AlphaFoldDB" id="A0A3P6TPU5"/>
<proteinExistence type="predicted"/>
<dbReference type="EMBL" id="UYRU01044110">
    <property type="protein sequence ID" value="VDK85409.1"/>
    <property type="molecule type" value="Genomic_DNA"/>
</dbReference>